<protein>
    <recommendedName>
        <fullName evidence="5">poly(A)-specific ribonuclease</fullName>
        <ecNumber evidence="5">3.1.13.4</ecNumber>
    </recommendedName>
</protein>
<dbReference type="InterPro" id="IPR036397">
    <property type="entry name" value="RNaseH_sf"/>
</dbReference>
<proteinExistence type="inferred from homology"/>
<keyword evidence="18" id="KW-1185">Reference proteome</keyword>
<evidence type="ECO:0000313" key="17">
    <source>
        <dbReference type="EMBL" id="KAG0655814.1"/>
    </source>
</evidence>
<dbReference type="InterPro" id="IPR012337">
    <property type="entry name" value="RNaseH-like_sf"/>
</dbReference>
<dbReference type="Gene3D" id="3.30.420.10">
    <property type="entry name" value="Ribonuclease H-like superfamily/Ribonuclease H"/>
    <property type="match status" value="1"/>
</dbReference>
<comment type="catalytic activity">
    <reaction evidence="1">
        <text>Exonucleolytic cleavage of poly(A) to 5'-AMP.</text>
        <dbReference type="EC" id="3.1.13.4"/>
    </reaction>
</comment>
<dbReference type="InterPro" id="IPR039637">
    <property type="entry name" value="CNOT7/CNOT8/Pop2"/>
</dbReference>
<dbReference type="SUPFAM" id="SSF53098">
    <property type="entry name" value="Ribonuclease H-like"/>
    <property type="match status" value="1"/>
</dbReference>
<dbReference type="AlphaFoldDB" id="A0A9P6VWG1"/>
<evidence type="ECO:0000256" key="2">
    <source>
        <dbReference type="ARBA" id="ARBA00004123"/>
    </source>
</evidence>
<dbReference type="EMBL" id="PUHQ01000111">
    <property type="protein sequence ID" value="KAG0655814.1"/>
    <property type="molecule type" value="Genomic_DNA"/>
</dbReference>
<evidence type="ECO:0000313" key="18">
    <source>
        <dbReference type="Proteomes" id="UP000777482"/>
    </source>
</evidence>
<evidence type="ECO:0000256" key="4">
    <source>
        <dbReference type="ARBA" id="ARBA00008372"/>
    </source>
</evidence>
<keyword evidence="10" id="KW-0269">Exonuclease</keyword>
<dbReference type="GO" id="GO:0046872">
    <property type="term" value="F:metal ion binding"/>
    <property type="evidence" value="ECO:0007669"/>
    <property type="project" value="UniProtKB-KW"/>
</dbReference>
<feature type="region of interest" description="Disordered" evidence="15">
    <location>
        <begin position="75"/>
        <end position="101"/>
    </location>
</feature>
<dbReference type="PANTHER" id="PTHR10797">
    <property type="entry name" value="CCR4-NOT TRANSCRIPTION COMPLEX SUBUNIT"/>
    <property type="match status" value="1"/>
</dbReference>
<keyword evidence="8" id="KW-0479">Metal-binding</keyword>
<keyword evidence="14" id="KW-0539">Nucleus</keyword>
<keyword evidence="12" id="KW-0805">Transcription regulation</keyword>
<dbReference type="InterPro" id="IPR006941">
    <property type="entry name" value="RNase_CAF1"/>
</dbReference>
<evidence type="ECO:0000256" key="14">
    <source>
        <dbReference type="ARBA" id="ARBA00023242"/>
    </source>
</evidence>
<evidence type="ECO:0000256" key="12">
    <source>
        <dbReference type="ARBA" id="ARBA00023015"/>
    </source>
</evidence>
<keyword evidence="11" id="KW-0694">RNA-binding</keyword>
<dbReference type="Pfam" id="PF04857">
    <property type="entry name" value="CAF1"/>
    <property type="match status" value="2"/>
</dbReference>
<evidence type="ECO:0000256" key="11">
    <source>
        <dbReference type="ARBA" id="ARBA00022884"/>
    </source>
</evidence>
<evidence type="ECO:0000256" key="15">
    <source>
        <dbReference type="SAM" id="MobiDB-lite"/>
    </source>
</evidence>
<keyword evidence="7" id="KW-0540">Nuclease</keyword>
<dbReference type="OrthoDB" id="1164111at2759"/>
<evidence type="ECO:0000256" key="8">
    <source>
        <dbReference type="ARBA" id="ARBA00022723"/>
    </source>
</evidence>
<feature type="region of interest" description="Disordered" evidence="15">
    <location>
        <begin position="123"/>
        <end position="143"/>
    </location>
</feature>
<gene>
    <name evidence="17" type="ORF">C6P46_000710</name>
</gene>
<feature type="region of interest" description="Disordered" evidence="15">
    <location>
        <begin position="186"/>
        <end position="208"/>
    </location>
</feature>
<evidence type="ECO:0000256" key="1">
    <source>
        <dbReference type="ARBA" id="ARBA00001663"/>
    </source>
</evidence>
<feature type="domain" description="DnaJ homologue subfamily C member 28 conserved" evidence="16">
    <location>
        <begin position="329"/>
        <end position="399"/>
    </location>
</feature>
<dbReference type="GO" id="GO:0004535">
    <property type="term" value="F:poly(A)-specific ribonuclease activity"/>
    <property type="evidence" value="ECO:0007669"/>
    <property type="project" value="UniProtKB-EC"/>
</dbReference>
<dbReference type="Pfam" id="PF09350">
    <property type="entry name" value="DJC28_CD"/>
    <property type="match status" value="1"/>
</dbReference>
<keyword evidence="6" id="KW-0963">Cytoplasm</keyword>
<dbReference type="InterPro" id="IPR018961">
    <property type="entry name" value="DnaJ_homolog_subfam-C_membr-28"/>
</dbReference>
<dbReference type="GO" id="GO:0005634">
    <property type="term" value="C:nucleus"/>
    <property type="evidence" value="ECO:0007669"/>
    <property type="project" value="UniProtKB-SubCell"/>
</dbReference>
<evidence type="ECO:0000256" key="3">
    <source>
        <dbReference type="ARBA" id="ARBA00004496"/>
    </source>
</evidence>
<dbReference type="EC" id="3.1.13.4" evidence="5"/>
<reference evidence="17 18" key="1">
    <citation type="submission" date="2020-11" db="EMBL/GenBank/DDBJ databases">
        <title>Kefir isolates.</title>
        <authorList>
            <person name="Marcisauskas S."/>
            <person name="Kim Y."/>
            <person name="Blasche S."/>
        </authorList>
    </citation>
    <scope>NUCLEOTIDE SEQUENCE [LARGE SCALE GENOMIC DNA]</scope>
    <source>
        <strain evidence="17 18">KR</strain>
    </source>
</reference>
<feature type="compositionally biased region" description="Low complexity" evidence="15">
    <location>
        <begin position="192"/>
        <end position="204"/>
    </location>
</feature>
<dbReference type="GO" id="GO:0003723">
    <property type="term" value="F:RNA binding"/>
    <property type="evidence" value="ECO:0007669"/>
    <property type="project" value="UniProtKB-KW"/>
</dbReference>
<evidence type="ECO:0000256" key="13">
    <source>
        <dbReference type="ARBA" id="ARBA00023163"/>
    </source>
</evidence>
<comment type="caution">
    <text evidence="17">The sequence shown here is derived from an EMBL/GenBank/DDBJ whole genome shotgun (WGS) entry which is preliminary data.</text>
</comment>
<comment type="subcellular location">
    <subcellularLocation>
        <location evidence="3">Cytoplasm</location>
    </subcellularLocation>
    <subcellularLocation>
        <location evidence="2">Nucleus</location>
    </subcellularLocation>
</comment>
<organism evidence="17 18">
    <name type="scientific">Rhodotorula mucilaginosa</name>
    <name type="common">Yeast</name>
    <name type="synonym">Rhodotorula rubra</name>
    <dbReference type="NCBI Taxonomy" id="5537"/>
    <lineage>
        <taxon>Eukaryota</taxon>
        <taxon>Fungi</taxon>
        <taxon>Dikarya</taxon>
        <taxon>Basidiomycota</taxon>
        <taxon>Pucciniomycotina</taxon>
        <taxon>Microbotryomycetes</taxon>
        <taxon>Sporidiobolales</taxon>
        <taxon>Sporidiobolaceae</taxon>
        <taxon>Rhodotorula</taxon>
    </lineage>
</organism>
<evidence type="ECO:0000256" key="5">
    <source>
        <dbReference type="ARBA" id="ARBA00012161"/>
    </source>
</evidence>
<dbReference type="GO" id="GO:0005737">
    <property type="term" value="C:cytoplasm"/>
    <property type="evidence" value="ECO:0007669"/>
    <property type="project" value="UniProtKB-SubCell"/>
</dbReference>
<keyword evidence="9" id="KW-0378">Hydrolase</keyword>
<name>A0A9P6VWG1_RHOMI</name>
<evidence type="ECO:0000256" key="10">
    <source>
        <dbReference type="ARBA" id="ARBA00022839"/>
    </source>
</evidence>
<evidence type="ECO:0000256" key="7">
    <source>
        <dbReference type="ARBA" id="ARBA00022722"/>
    </source>
</evidence>
<evidence type="ECO:0000256" key="9">
    <source>
        <dbReference type="ARBA" id="ARBA00022801"/>
    </source>
</evidence>
<dbReference type="GO" id="GO:0030014">
    <property type="term" value="C:CCR4-NOT complex"/>
    <property type="evidence" value="ECO:0007669"/>
    <property type="project" value="InterPro"/>
</dbReference>
<evidence type="ECO:0000256" key="6">
    <source>
        <dbReference type="ARBA" id="ARBA00022490"/>
    </source>
</evidence>
<accession>A0A9P6VWG1</accession>
<evidence type="ECO:0000259" key="16">
    <source>
        <dbReference type="Pfam" id="PF09350"/>
    </source>
</evidence>
<keyword evidence="13" id="KW-0804">Transcription</keyword>
<comment type="similarity">
    <text evidence="4">Belongs to the CAF1 family.</text>
</comment>
<sequence length="946" mass="104275">MSAAAGRFRDQKPVFASSTFRPLASRSLSSARHTLYQRTGMKACAALQRAIQPRTTTVTTARLAARRAICSSAPLATSAHDDTPGSHSRTSAVEAREGRTNSESSAAAYIAAQAAAEEAHEAEVVRSGQAKRPRVVPDPDAWRGEESRERMLKRILEDQYKPLRVKGYQKPIPQPAPLPSQAFETAEPTVISTPTRSTSSESPGPQNPWDVVFRPPEHYNPLPGYRATDPNGTGTISARKAAIAAARKDASLSSRPSAFKKQRLANAYERSLDYRGGVRRPSGSVRSGLGSGGGFDLMSGRGVSVPVHEQQSGQNAGGQAQDFQVWEGWLEEKIKQARKDGVFDKVQGRGKPIQRDHAESNPFIDRTEFLMNRILKTQEAAPPWIEMQKELDAALSAFRTELRSNWTRRAIRIRSTEGLTGAVVREVRDGWTDPEWIAREKGYHEVSLQALNEMTRKYNIIAPYNVRRPLLTVANELREAFSSCAPTIAAELQRRLDHGMGTQTRHGLVVNDPGDVRSVTADDMGGEQEADKKDTMWRAFRSLSAGLGTTPLDSVPPPRTRLVTRQGLPLSARHIAGMADRIKEVWTTNLEEEMSYLRAAIEKYPFVAMVSPSLPASCLLPCLVCSAIRMELVCKGGADSCTLLPQDTEFPGVVARPIGSFRGSSDYHYQTLRCNVDLLRIIQLGLTLCDENGELAPGVCTWQFNFQFSINDDMYAPESIELLTKSGINFKRHEEYGIPVEHFGELLISSGLVLLDDVQWISFHSGYDFGYLLKIVSCAPLPPTETEFFELLRIWFPCIWDIKYLMKSCKTLKGGLQEVADDLGVSRIGPQHQAGSDSLLTAATFFKMRDKFFENSIDKKFMASFRVFSCISPLNTRLISQGKQGVLYGLNSGSAITNLTYPREFNGAVHYPVNVSTPIPAAAPLAAATSSAIAIMSPSPKQQPRP</sequence>
<dbReference type="Proteomes" id="UP000777482">
    <property type="component" value="Unassembled WGS sequence"/>
</dbReference>